<dbReference type="GO" id="GO:0000902">
    <property type="term" value="P:cell morphogenesis"/>
    <property type="evidence" value="ECO:0007669"/>
    <property type="project" value="InterPro"/>
</dbReference>
<evidence type="ECO:0000256" key="6">
    <source>
        <dbReference type="HAMAP-Rule" id="MF_00267"/>
    </source>
</evidence>
<feature type="domain" description="Septum formation inhibitor MinC C-terminal" evidence="7">
    <location>
        <begin position="102"/>
        <end position="193"/>
    </location>
</feature>
<dbReference type="Proteomes" id="UP000093482">
    <property type="component" value="Unassembled WGS sequence"/>
</dbReference>
<dbReference type="RefSeq" id="WP_066461056.1">
    <property type="nucleotide sequence ID" value="NZ_MATO01000001.1"/>
</dbReference>
<dbReference type="OrthoDB" id="9790810at2"/>
<accession>A0A1C0Z5J3</accession>
<dbReference type="PANTHER" id="PTHR34108">
    <property type="entry name" value="SEPTUM SITE-DETERMINING PROTEIN MINC"/>
    <property type="match status" value="1"/>
</dbReference>
<evidence type="ECO:0000256" key="4">
    <source>
        <dbReference type="ARBA" id="ARBA00023306"/>
    </source>
</evidence>
<evidence type="ECO:0000256" key="1">
    <source>
        <dbReference type="ARBA" id="ARBA00006291"/>
    </source>
</evidence>
<dbReference type="InterPro" id="IPR036145">
    <property type="entry name" value="MinC_C_sf"/>
</dbReference>
<comment type="similarity">
    <text evidence="1 6">Belongs to the MinC family.</text>
</comment>
<keyword evidence="3 6" id="KW-0717">Septation</keyword>
<name>A0A1C0Z5J3_9BACL</name>
<dbReference type="InterPro" id="IPR055219">
    <property type="entry name" value="MinC_N_1"/>
</dbReference>
<evidence type="ECO:0000256" key="5">
    <source>
        <dbReference type="ARBA" id="ARBA00046874"/>
    </source>
</evidence>
<evidence type="ECO:0000313" key="9">
    <source>
        <dbReference type="EMBL" id="OCS94683.1"/>
    </source>
</evidence>
<comment type="function">
    <text evidence="6">Cell division inhibitor that blocks the formation of polar Z ring septums. Rapidly oscillates between the poles of the cell to destabilize FtsZ filaments that have formed before they mature into polar Z rings. Prevents FtsZ polymerization.</text>
</comment>
<organism evidence="9 10">
    <name type="scientific">Caryophanon latum</name>
    <dbReference type="NCBI Taxonomy" id="33977"/>
    <lineage>
        <taxon>Bacteria</taxon>
        <taxon>Bacillati</taxon>
        <taxon>Bacillota</taxon>
        <taxon>Bacilli</taxon>
        <taxon>Bacillales</taxon>
        <taxon>Caryophanaceae</taxon>
        <taxon>Caryophanon</taxon>
    </lineage>
</organism>
<keyword evidence="4 6" id="KW-0131">Cell cycle</keyword>
<proteinExistence type="inferred from homology"/>
<comment type="subunit">
    <text evidence="5 6">Interacts with MinD and FtsZ.</text>
</comment>
<dbReference type="AlphaFoldDB" id="A0A1C0Z5J3"/>
<dbReference type="HAMAP" id="MF_00267">
    <property type="entry name" value="MinC"/>
    <property type="match status" value="1"/>
</dbReference>
<protein>
    <recommendedName>
        <fullName evidence="6">Probable septum site-determining protein MinC</fullName>
    </recommendedName>
</protein>
<evidence type="ECO:0000256" key="2">
    <source>
        <dbReference type="ARBA" id="ARBA00022618"/>
    </source>
</evidence>
<evidence type="ECO:0000256" key="3">
    <source>
        <dbReference type="ARBA" id="ARBA00023210"/>
    </source>
</evidence>
<dbReference type="Pfam" id="PF22642">
    <property type="entry name" value="MinC_N_1"/>
    <property type="match status" value="1"/>
</dbReference>
<feature type="domain" description="Septum site-determining protein MinC N-terminal" evidence="8">
    <location>
        <begin position="6"/>
        <end position="78"/>
    </location>
</feature>
<dbReference type="GO" id="GO:0000917">
    <property type="term" value="P:division septum assembly"/>
    <property type="evidence" value="ECO:0007669"/>
    <property type="project" value="UniProtKB-KW"/>
</dbReference>
<reference evidence="9 10" key="1">
    <citation type="submission" date="2016-07" db="EMBL/GenBank/DDBJ databases">
        <title>Caryophanon latum genome sequencing.</title>
        <authorList>
            <person name="Verma A."/>
            <person name="Pal Y."/>
            <person name="Krishnamurthi S."/>
        </authorList>
    </citation>
    <scope>NUCLEOTIDE SEQUENCE [LARGE SCALE GENOMIC DNA]</scope>
    <source>
        <strain evidence="9 10">DSM 14151</strain>
    </source>
</reference>
<gene>
    <name evidence="6" type="primary">minC</name>
    <name evidence="9" type="ORF">A6K76_00500</name>
</gene>
<dbReference type="GO" id="GO:1901891">
    <property type="term" value="P:regulation of cell septum assembly"/>
    <property type="evidence" value="ECO:0007669"/>
    <property type="project" value="InterPro"/>
</dbReference>
<dbReference type="InterPro" id="IPR013033">
    <property type="entry name" value="MinC"/>
</dbReference>
<dbReference type="PANTHER" id="PTHR34108:SF1">
    <property type="entry name" value="SEPTUM SITE-DETERMINING PROTEIN MINC"/>
    <property type="match status" value="1"/>
</dbReference>
<dbReference type="Gene3D" id="2.160.20.70">
    <property type="match status" value="1"/>
</dbReference>
<dbReference type="SUPFAM" id="SSF63848">
    <property type="entry name" value="Cell-division inhibitor MinC, C-terminal domain"/>
    <property type="match status" value="1"/>
</dbReference>
<evidence type="ECO:0000259" key="8">
    <source>
        <dbReference type="Pfam" id="PF22642"/>
    </source>
</evidence>
<dbReference type="InterPro" id="IPR016098">
    <property type="entry name" value="CAP/MinC_C"/>
</dbReference>
<dbReference type="EMBL" id="MATO01000001">
    <property type="protein sequence ID" value="OCS94683.1"/>
    <property type="molecule type" value="Genomic_DNA"/>
</dbReference>
<evidence type="ECO:0000313" key="10">
    <source>
        <dbReference type="Proteomes" id="UP000093482"/>
    </source>
</evidence>
<keyword evidence="10" id="KW-1185">Reference proteome</keyword>
<dbReference type="InterPro" id="IPR005526">
    <property type="entry name" value="Septum_form_inhib_MinC_C"/>
</dbReference>
<sequence length="221" mass="24845">MKKTLVHIKGTKDGLILRLDDQCLFSDLLVELEEKVKEASDEPINVQLHLGHRHCTKEQKQELMQIVHKHSDMRVSKVVSDVMTVKEYQEKMLENQSQIHMGVVRSGQHVQAIGDLFIVGDVNPNGKVIATGSIYVLGKLVGIAHAGVEGDRDAVIAASYFKPTQVRIADQLEIMFDEKEQIVVQPEYGCAYIDESGRIDFDRLQMLKHLRQSVEMAKGGL</sequence>
<evidence type="ECO:0000259" key="7">
    <source>
        <dbReference type="Pfam" id="PF03775"/>
    </source>
</evidence>
<comment type="caution">
    <text evidence="9">The sequence shown here is derived from an EMBL/GenBank/DDBJ whole genome shotgun (WGS) entry which is preliminary data.</text>
</comment>
<dbReference type="Gene3D" id="3.30.160.540">
    <property type="match status" value="1"/>
</dbReference>
<dbReference type="Pfam" id="PF03775">
    <property type="entry name" value="MinC_C"/>
    <property type="match status" value="1"/>
</dbReference>
<keyword evidence="2 6" id="KW-0132">Cell division</keyword>